<comment type="function">
    <text evidence="1 14">Converts 2,5-diamino-6-(ribosylamino)-4(3h)-pyrimidinone 5'-phosphate into 5-amino-6-(ribosylamino)-2,4(1h,3h)-pyrimidinedione 5'-phosphate.</text>
</comment>
<dbReference type="GO" id="GO:0008703">
    <property type="term" value="F:5-amino-6-(5-phosphoribosylamino)uracil reductase activity"/>
    <property type="evidence" value="ECO:0007669"/>
    <property type="project" value="UniProtKB-EC"/>
</dbReference>
<evidence type="ECO:0000256" key="5">
    <source>
        <dbReference type="ARBA" id="ARBA00007417"/>
    </source>
</evidence>
<dbReference type="InterPro" id="IPR024072">
    <property type="entry name" value="DHFR-like_dom_sf"/>
</dbReference>
<organism evidence="16 17">
    <name type="scientific">Paenibacillus agricola</name>
    <dbReference type="NCBI Taxonomy" id="2716264"/>
    <lineage>
        <taxon>Bacteria</taxon>
        <taxon>Bacillati</taxon>
        <taxon>Bacillota</taxon>
        <taxon>Bacilli</taxon>
        <taxon>Bacillales</taxon>
        <taxon>Paenibacillaceae</taxon>
        <taxon>Paenibacillus</taxon>
    </lineage>
</organism>
<comment type="pathway">
    <text evidence="3 14">Cofactor biosynthesis; riboflavin biosynthesis; 5-amino-6-(D-ribitylamino)uracil from GTP: step 3/4.</text>
</comment>
<keyword evidence="6 14" id="KW-0686">Riboflavin biosynthesis</keyword>
<comment type="cofactor">
    <cofactor evidence="14">
        <name>Zn(2+)</name>
        <dbReference type="ChEBI" id="CHEBI:29105"/>
    </cofactor>
    <text evidence="14">Binds 1 zinc ion.</text>
</comment>
<comment type="catalytic activity">
    <reaction evidence="12 14">
        <text>5-amino-6-(5-phospho-D-ribitylamino)uracil + NADP(+) = 5-amino-6-(5-phospho-D-ribosylamino)uracil + NADPH + H(+)</text>
        <dbReference type="Rhea" id="RHEA:17845"/>
        <dbReference type="ChEBI" id="CHEBI:15378"/>
        <dbReference type="ChEBI" id="CHEBI:57783"/>
        <dbReference type="ChEBI" id="CHEBI:58349"/>
        <dbReference type="ChEBI" id="CHEBI:58421"/>
        <dbReference type="ChEBI" id="CHEBI:58453"/>
        <dbReference type="EC" id="1.1.1.193"/>
    </reaction>
</comment>
<dbReference type="Proteomes" id="UP001165962">
    <property type="component" value="Unassembled WGS sequence"/>
</dbReference>
<dbReference type="PROSITE" id="PS00903">
    <property type="entry name" value="CYT_DCMP_DEAMINASES_1"/>
    <property type="match status" value="1"/>
</dbReference>
<comment type="catalytic activity">
    <reaction evidence="13 14">
        <text>2,5-diamino-6-hydroxy-4-(5-phosphoribosylamino)-pyrimidine + H2O + H(+) = 5-amino-6-(5-phospho-D-ribosylamino)uracil + NH4(+)</text>
        <dbReference type="Rhea" id="RHEA:21868"/>
        <dbReference type="ChEBI" id="CHEBI:15377"/>
        <dbReference type="ChEBI" id="CHEBI:15378"/>
        <dbReference type="ChEBI" id="CHEBI:28938"/>
        <dbReference type="ChEBI" id="CHEBI:58453"/>
        <dbReference type="ChEBI" id="CHEBI:58614"/>
        <dbReference type="EC" id="3.5.4.26"/>
    </reaction>
</comment>
<evidence type="ECO:0000256" key="2">
    <source>
        <dbReference type="ARBA" id="ARBA00004882"/>
    </source>
</evidence>
<dbReference type="PANTHER" id="PTHR38011">
    <property type="entry name" value="DIHYDROFOLATE REDUCTASE FAMILY PROTEIN (AFU_ORTHOLOGUE AFUA_8G06820)"/>
    <property type="match status" value="1"/>
</dbReference>
<comment type="similarity">
    <text evidence="4 14">In the N-terminal section; belongs to the cytidine and deoxycytidylate deaminase family.</text>
</comment>
<accession>A0ABX0IXU7</accession>
<comment type="similarity">
    <text evidence="5 14">In the C-terminal section; belongs to the HTP reductase family.</text>
</comment>
<dbReference type="InterPro" id="IPR011549">
    <property type="entry name" value="RibD_C"/>
</dbReference>
<dbReference type="Pfam" id="PF01872">
    <property type="entry name" value="RibD_C"/>
    <property type="match status" value="1"/>
</dbReference>
<evidence type="ECO:0000256" key="1">
    <source>
        <dbReference type="ARBA" id="ARBA00002151"/>
    </source>
</evidence>
<keyword evidence="10 14" id="KW-0560">Oxidoreductase</keyword>
<dbReference type="InterPro" id="IPR016192">
    <property type="entry name" value="APOBEC/CMP_deaminase_Zn-bd"/>
</dbReference>
<keyword evidence="9 14" id="KW-0521">NADP</keyword>
<dbReference type="Gene3D" id="3.40.430.10">
    <property type="entry name" value="Dihydrofolate Reductase, subunit A"/>
    <property type="match status" value="1"/>
</dbReference>
<evidence type="ECO:0000256" key="8">
    <source>
        <dbReference type="ARBA" id="ARBA00022833"/>
    </source>
</evidence>
<dbReference type="SUPFAM" id="SSF53927">
    <property type="entry name" value="Cytidine deaminase-like"/>
    <property type="match status" value="1"/>
</dbReference>
<dbReference type="InterPro" id="IPR002734">
    <property type="entry name" value="RibDG_C"/>
</dbReference>
<evidence type="ECO:0000256" key="14">
    <source>
        <dbReference type="PIRNR" id="PIRNR006769"/>
    </source>
</evidence>
<proteinExistence type="inferred from homology"/>
<comment type="pathway">
    <text evidence="2 14">Cofactor biosynthesis; riboflavin biosynthesis; 5-amino-6-(D-ribitylamino)uracil from GTP: step 2/4.</text>
</comment>
<evidence type="ECO:0000256" key="10">
    <source>
        <dbReference type="ARBA" id="ARBA00023002"/>
    </source>
</evidence>
<keyword evidence="7 14" id="KW-0479">Metal-binding</keyword>
<evidence type="ECO:0000259" key="15">
    <source>
        <dbReference type="PROSITE" id="PS51747"/>
    </source>
</evidence>
<dbReference type="NCBIfam" id="TIGR00326">
    <property type="entry name" value="eubact_ribD"/>
    <property type="match status" value="1"/>
</dbReference>
<evidence type="ECO:0000256" key="6">
    <source>
        <dbReference type="ARBA" id="ARBA00022619"/>
    </source>
</evidence>
<dbReference type="GO" id="GO:0008835">
    <property type="term" value="F:diaminohydroxyphosphoribosylaminopyrimidine deaminase activity"/>
    <property type="evidence" value="ECO:0007669"/>
    <property type="project" value="UniProtKB-EC"/>
</dbReference>
<dbReference type="NCBIfam" id="TIGR00227">
    <property type="entry name" value="ribD_Cterm"/>
    <property type="match status" value="1"/>
</dbReference>
<dbReference type="SUPFAM" id="SSF53597">
    <property type="entry name" value="Dihydrofolate reductase-like"/>
    <property type="match status" value="1"/>
</dbReference>
<evidence type="ECO:0000256" key="4">
    <source>
        <dbReference type="ARBA" id="ARBA00005259"/>
    </source>
</evidence>
<evidence type="ECO:0000256" key="11">
    <source>
        <dbReference type="ARBA" id="ARBA00023268"/>
    </source>
</evidence>
<evidence type="ECO:0000256" key="13">
    <source>
        <dbReference type="ARBA" id="ARBA00049886"/>
    </source>
</evidence>
<sequence length="372" mass="40434">MMELLNDEYYMRLAIQLAAGASGQTGINPVVGCVLVKDGRIIGMGAHLKRGTAHAEIHALQMAGSEAEGSTAYVTLEPCSHFGITPPCSDRLIHEKVKRVVVGSTDPNPLVAGQGVERLKQHGVEVETGVLAEECLQLNEMFNHFIMSRLPFVTMKTASTLDGKIASRTGDSKWITGAESRAYVHTLRHRHQAIMVGIGTVLADDPQLTTRLDVPALHPIRIIVDSRLRLPLEAKVVSDRTAETIVLTTSHAPELKKQQLEAAGVTVLVCGEDERVDLLKAMELLGGRDIASILLEGGGALNGAMLEQRLVHKTQLFFAPKIIGGGKLAPDNMQFNGFAYMKDAIHLERTTVEQFGEDICITGYPRYSSEAR</sequence>
<evidence type="ECO:0000256" key="7">
    <source>
        <dbReference type="ARBA" id="ARBA00022723"/>
    </source>
</evidence>
<dbReference type="InterPro" id="IPR004794">
    <property type="entry name" value="Eubact_RibD"/>
</dbReference>
<dbReference type="Gene3D" id="3.40.140.10">
    <property type="entry name" value="Cytidine Deaminase, domain 2"/>
    <property type="match status" value="1"/>
</dbReference>
<keyword evidence="14 16" id="KW-0378">Hydrolase</keyword>
<evidence type="ECO:0000256" key="9">
    <source>
        <dbReference type="ARBA" id="ARBA00022857"/>
    </source>
</evidence>
<keyword evidence="11" id="KW-0511">Multifunctional enzyme</keyword>
<dbReference type="PIRSF" id="PIRSF006769">
    <property type="entry name" value="RibD"/>
    <property type="match status" value="1"/>
</dbReference>
<dbReference type="InterPro" id="IPR016193">
    <property type="entry name" value="Cytidine_deaminase-like"/>
</dbReference>
<protein>
    <recommendedName>
        <fullName evidence="14">Riboflavin biosynthesis protein RibD</fullName>
    </recommendedName>
    <domain>
        <recommendedName>
            <fullName evidence="14">Diaminohydroxyphosphoribosylaminopyrimidine deaminase</fullName>
            <shortName evidence="14">DRAP deaminase</shortName>
            <ecNumber evidence="14">3.5.4.26</ecNumber>
        </recommendedName>
        <alternativeName>
            <fullName evidence="14">Riboflavin-specific deaminase</fullName>
        </alternativeName>
    </domain>
    <domain>
        <recommendedName>
            <fullName evidence="14">5-amino-6-(5-phosphoribosylamino)uracil reductase</fullName>
            <ecNumber evidence="14">1.1.1.193</ecNumber>
        </recommendedName>
        <alternativeName>
            <fullName evidence="14">HTP reductase</fullName>
        </alternativeName>
    </domain>
</protein>
<keyword evidence="8 14" id="KW-0862">Zinc</keyword>
<dbReference type="Pfam" id="PF00383">
    <property type="entry name" value="dCMP_cyt_deam_1"/>
    <property type="match status" value="1"/>
</dbReference>
<dbReference type="EC" id="3.5.4.26" evidence="14"/>
<gene>
    <name evidence="16" type="primary">ribD</name>
    <name evidence="16" type="ORF">G9U52_02885</name>
</gene>
<dbReference type="PANTHER" id="PTHR38011:SF7">
    <property type="entry name" value="2,5-DIAMINO-6-RIBOSYLAMINO-4(3H)-PYRIMIDINONE 5'-PHOSPHATE REDUCTASE"/>
    <property type="match status" value="1"/>
</dbReference>
<dbReference type="InterPro" id="IPR002125">
    <property type="entry name" value="CMP_dCMP_dom"/>
</dbReference>
<evidence type="ECO:0000313" key="17">
    <source>
        <dbReference type="Proteomes" id="UP001165962"/>
    </source>
</evidence>
<reference evidence="16" key="1">
    <citation type="submission" date="2020-03" db="EMBL/GenBank/DDBJ databases">
        <title>Draft sequencing of Paenibacilllus sp. S3N08.</title>
        <authorList>
            <person name="Kim D.-U."/>
        </authorList>
    </citation>
    <scope>NUCLEOTIDE SEQUENCE</scope>
    <source>
        <strain evidence="16">S3N08</strain>
    </source>
</reference>
<keyword evidence="17" id="KW-1185">Reference proteome</keyword>
<dbReference type="EC" id="1.1.1.193" evidence="14"/>
<evidence type="ECO:0000256" key="12">
    <source>
        <dbReference type="ARBA" id="ARBA00049861"/>
    </source>
</evidence>
<name>A0ABX0IXU7_9BACL</name>
<dbReference type="EMBL" id="JAAOIW010000001">
    <property type="protein sequence ID" value="NHN28775.1"/>
    <property type="molecule type" value="Genomic_DNA"/>
</dbReference>
<dbReference type="PROSITE" id="PS51747">
    <property type="entry name" value="CYT_DCMP_DEAMINASES_2"/>
    <property type="match status" value="1"/>
</dbReference>
<dbReference type="InterPro" id="IPR050765">
    <property type="entry name" value="Riboflavin_Biosynth_HTPR"/>
</dbReference>
<evidence type="ECO:0000313" key="16">
    <source>
        <dbReference type="EMBL" id="NHN28775.1"/>
    </source>
</evidence>
<feature type="domain" description="CMP/dCMP-type deaminase" evidence="15">
    <location>
        <begin position="5"/>
        <end position="127"/>
    </location>
</feature>
<evidence type="ECO:0000256" key="3">
    <source>
        <dbReference type="ARBA" id="ARBA00004910"/>
    </source>
</evidence>
<comment type="caution">
    <text evidence="16">The sequence shown here is derived from an EMBL/GenBank/DDBJ whole genome shotgun (WGS) entry which is preliminary data.</text>
</comment>
<dbReference type="CDD" id="cd01284">
    <property type="entry name" value="Riboflavin_deaminase-reductase"/>
    <property type="match status" value="1"/>
</dbReference>